<dbReference type="GO" id="GO:0008360">
    <property type="term" value="P:regulation of cell shape"/>
    <property type="evidence" value="ECO:0007669"/>
    <property type="project" value="UniProtKB-KW"/>
</dbReference>
<name>A0AAN2BK54_9GAMM</name>
<dbReference type="Gene3D" id="2.40.10.340">
    <property type="entry name" value="Rod shape-determining protein MreC, domain 1"/>
    <property type="match status" value="1"/>
</dbReference>
<keyword evidence="3 5" id="KW-0133">Cell shape</keyword>
<proteinExistence type="inferred from homology"/>
<feature type="domain" description="Rod shape-determining protein MreC beta-barrel core" evidence="7">
    <location>
        <begin position="114"/>
        <end position="259"/>
    </location>
</feature>
<keyword evidence="6" id="KW-0175">Coiled coil</keyword>
<dbReference type="AlphaFoldDB" id="A0AAN2BK54"/>
<dbReference type="Pfam" id="PF04085">
    <property type="entry name" value="MreC"/>
    <property type="match status" value="1"/>
</dbReference>
<dbReference type="EMBL" id="AP023086">
    <property type="protein sequence ID" value="BCD97652.1"/>
    <property type="molecule type" value="Genomic_DNA"/>
</dbReference>
<dbReference type="InterPro" id="IPR007221">
    <property type="entry name" value="MreC"/>
</dbReference>
<evidence type="ECO:0000256" key="4">
    <source>
        <dbReference type="ARBA" id="ARBA00032089"/>
    </source>
</evidence>
<reference evidence="8 9" key="1">
    <citation type="journal article" date="2022" name="IScience">
        <title>An ultrasensitive nanofiber-based assay for enzymatic hydrolysis and deep-sea microbial degradation of cellulose.</title>
        <authorList>
            <person name="Tsudome M."/>
            <person name="Tachioka M."/>
            <person name="Miyazaki M."/>
            <person name="Uchimura K."/>
            <person name="Tsuda M."/>
            <person name="Takaki Y."/>
            <person name="Deguchi S."/>
        </authorList>
    </citation>
    <scope>NUCLEOTIDE SEQUENCE [LARGE SCALE GENOMIC DNA]</scope>
    <source>
        <strain evidence="8 9">GE09</strain>
    </source>
</reference>
<dbReference type="KEGG" id="marq:MARGE09_P1853"/>
<comment type="similarity">
    <text evidence="1 5">Belongs to the MreC family.</text>
</comment>
<dbReference type="InterPro" id="IPR055342">
    <property type="entry name" value="MreC_beta-barrel_core"/>
</dbReference>
<dbReference type="InterPro" id="IPR042175">
    <property type="entry name" value="Cell/Rod_MreC_2"/>
</dbReference>
<gene>
    <name evidence="8" type="ORF">MARGE09_P1853</name>
</gene>
<dbReference type="Proteomes" id="UP001320119">
    <property type="component" value="Chromosome"/>
</dbReference>
<organism evidence="8 9">
    <name type="scientific">Marinagarivorans cellulosilyticus</name>
    <dbReference type="NCBI Taxonomy" id="2721545"/>
    <lineage>
        <taxon>Bacteria</taxon>
        <taxon>Pseudomonadati</taxon>
        <taxon>Pseudomonadota</taxon>
        <taxon>Gammaproteobacteria</taxon>
        <taxon>Cellvibrionales</taxon>
        <taxon>Cellvibrionaceae</taxon>
        <taxon>Marinagarivorans</taxon>
    </lineage>
</organism>
<evidence type="ECO:0000256" key="1">
    <source>
        <dbReference type="ARBA" id="ARBA00009369"/>
    </source>
</evidence>
<dbReference type="NCBIfam" id="TIGR00219">
    <property type="entry name" value="mreC"/>
    <property type="match status" value="1"/>
</dbReference>
<dbReference type="GO" id="GO:0005886">
    <property type="term" value="C:plasma membrane"/>
    <property type="evidence" value="ECO:0007669"/>
    <property type="project" value="TreeGrafter"/>
</dbReference>
<evidence type="ECO:0000256" key="3">
    <source>
        <dbReference type="ARBA" id="ARBA00022960"/>
    </source>
</evidence>
<sequence>MGAKMAALFVVSAVLVALFVTTPFLEGARNKAVGLAAPLYHLADLPHNLSEWSRTRLIGRDKLIQENESLRSELLVHQRKLQQLAFLAAENTRLRQLLNSADTLNQRVLVADLIGVAPDPNIHKVFINRGTRDGVYVGQPVVDASGLIGQVVNVSSSNSSVLLISDTSHAIPVQINRNGVRLIAEGRGSVFELGLRHVSSTLDIKEGDLLVSSGLGDIYPAGYPVATVEKIVYDPGRPFADVVAVPMAQLNRNRHVLLVFAQSSKVSFGAGDADVSSEVQTPP</sequence>
<accession>A0AAN2BK54</accession>
<comment type="function">
    <text evidence="5">Involved in formation and maintenance of cell shape.</text>
</comment>
<evidence type="ECO:0000313" key="8">
    <source>
        <dbReference type="EMBL" id="BCD97652.1"/>
    </source>
</evidence>
<feature type="coiled-coil region" evidence="6">
    <location>
        <begin position="60"/>
        <end position="107"/>
    </location>
</feature>
<evidence type="ECO:0000256" key="2">
    <source>
        <dbReference type="ARBA" id="ARBA00013855"/>
    </source>
</evidence>
<dbReference type="Gene3D" id="2.40.10.350">
    <property type="entry name" value="Rod shape-determining protein MreC, domain 2"/>
    <property type="match status" value="1"/>
</dbReference>
<dbReference type="InterPro" id="IPR042177">
    <property type="entry name" value="Cell/Rod_1"/>
</dbReference>
<evidence type="ECO:0000256" key="6">
    <source>
        <dbReference type="SAM" id="Coils"/>
    </source>
</evidence>
<keyword evidence="9" id="KW-1185">Reference proteome</keyword>
<dbReference type="PANTHER" id="PTHR34138:SF1">
    <property type="entry name" value="CELL SHAPE-DETERMINING PROTEIN MREC"/>
    <property type="match status" value="1"/>
</dbReference>
<evidence type="ECO:0000256" key="5">
    <source>
        <dbReference type="PIRNR" id="PIRNR038471"/>
    </source>
</evidence>
<dbReference type="PANTHER" id="PTHR34138">
    <property type="entry name" value="CELL SHAPE-DETERMINING PROTEIN MREC"/>
    <property type="match status" value="1"/>
</dbReference>
<dbReference type="PIRSF" id="PIRSF038471">
    <property type="entry name" value="MreC"/>
    <property type="match status" value="1"/>
</dbReference>
<evidence type="ECO:0000313" key="9">
    <source>
        <dbReference type="Proteomes" id="UP001320119"/>
    </source>
</evidence>
<protein>
    <recommendedName>
        <fullName evidence="2 5">Cell shape-determining protein MreC</fullName>
    </recommendedName>
    <alternativeName>
        <fullName evidence="4 5">Cell shape protein MreC</fullName>
    </alternativeName>
</protein>
<evidence type="ECO:0000259" key="7">
    <source>
        <dbReference type="Pfam" id="PF04085"/>
    </source>
</evidence>